<evidence type="ECO:0000256" key="2">
    <source>
        <dbReference type="ARBA" id="ARBA00023186"/>
    </source>
</evidence>
<dbReference type="OrthoDB" id="2550922at2759"/>
<dbReference type="GO" id="GO:0016151">
    <property type="term" value="F:nickel cation binding"/>
    <property type="evidence" value="ECO:0007669"/>
    <property type="project" value="InterPro"/>
</dbReference>
<dbReference type="Pfam" id="PF01730">
    <property type="entry name" value="UreF"/>
    <property type="match status" value="1"/>
</dbReference>
<dbReference type="STRING" id="667725.A0A0L0GEP0"/>
<dbReference type="Proteomes" id="UP000054560">
    <property type="component" value="Unassembled WGS sequence"/>
</dbReference>
<name>A0A0L0GEP0_9EUKA</name>
<dbReference type="eggNOG" id="ENOG502REVQ">
    <property type="taxonomic scope" value="Eukaryota"/>
</dbReference>
<dbReference type="PANTHER" id="PTHR33620:SF1">
    <property type="entry name" value="UREASE ACCESSORY PROTEIN F"/>
    <property type="match status" value="1"/>
</dbReference>
<dbReference type="PIRSF" id="PIRSF009467">
    <property type="entry name" value="Ureas_acces_UreF"/>
    <property type="match status" value="1"/>
</dbReference>
<dbReference type="RefSeq" id="XP_014161387.1">
    <property type="nucleotide sequence ID" value="XM_014305912.1"/>
</dbReference>
<dbReference type="EMBL" id="KQ241608">
    <property type="protein sequence ID" value="KNC87485.1"/>
    <property type="molecule type" value="Genomic_DNA"/>
</dbReference>
<sequence length="243" mass="26549">MQSGSSWVLWQLIDSAFPSGGFAHSGGLEAASQYGLTPTYTQLSGAVTTAVQQVASQSLPIMHQVHTNPESVWEADHFLDCSLTNNVANKASRSQGEALLSSAIDCFPTDSETSQCAYLSQMKAEGRARRRHNARNKNEPNQPVYFHFAVIFAAVCRELKIPVDDMCDAFLFISLRGLTGAAVRLGLIGPIQAQRLQFQLTPATSAMSSHYIAQRLQDSASTDPILDLVHSNHDSLFFKLFIS</sequence>
<proteinExistence type="inferred from homology"/>
<keyword evidence="5" id="KW-1185">Reference proteome</keyword>
<dbReference type="PANTHER" id="PTHR33620">
    <property type="entry name" value="UREASE ACCESSORY PROTEIN F"/>
    <property type="match status" value="1"/>
</dbReference>
<evidence type="ECO:0000256" key="3">
    <source>
        <dbReference type="ARBA" id="ARBA00046339"/>
    </source>
</evidence>
<dbReference type="AlphaFoldDB" id="A0A0L0GEP0"/>
<evidence type="ECO:0000256" key="1">
    <source>
        <dbReference type="ARBA" id="ARBA00022988"/>
    </source>
</evidence>
<dbReference type="GeneID" id="25900923"/>
<comment type="similarity">
    <text evidence="3">Belongs to the UreF family.</text>
</comment>
<reference evidence="4 5" key="1">
    <citation type="submission" date="2011-02" db="EMBL/GenBank/DDBJ databases">
        <title>The Genome Sequence of Sphaeroforma arctica JP610.</title>
        <authorList>
            <consortium name="The Broad Institute Genome Sequencing Platform"/>
            <person name="Russ C."/>
            <person name="Cuomo C."/>
            <person name="Young S.K."/>
            <person name="Zeng Q."/>
            <person name="Gargeya S."/>
            <person name="Alvarado L."/>
            <person name="Berlin A."/>
            <person name="Chapman S.B."/>
            <person name="Chen Z."/>
            <person name="Freedman E."/>
            <person name="Gellesch M."/>
            <person name="Goldberg J."/>
            <person name="Griggs A."/>
            <person name="Gujja S."/>
            <person name="Heilman E."/>
            <person name="Heiman D."/>
            <person name="Howarth C."/>
            <person name="Mehta T."/>
            <person name="Neiman D."/>
            <person name="Pearson M."/>
            <person name="Roberts A."/>
            <person name="Saif S."/>
            <person name="Shea T."/>
            <person name="Shenoy N."/>
            <person name="Sisk P."/>
            <person name="Stolte C."/>
            <person name="Sykes S."/>
            <person name="White J."/>
            <person name="Yandava C."/>
            <person name="Burger G."/>
            <person name="Gray M.W."/>
            <person name="Holland P.W.H."/>
            <person name="King N."/>
            <person name="Lang F.B.F."/>
            <person name="Roger A.J."/>
            <person name="Ruiz-Trillo I."/>
            <person name="Haas B."/>
            <person name="Nusbaum C."/>
            <person name="Birren B."/>
        </authorList>
    </citation>
    <scope>NUCLEOTIDE SEQUENCE [LARGE SCALE GENOMIC DNA]</scope>
    <source>
        <strain evidence="4 5">JP610</strain>
    </source>
</reference>
<dbReference type="Gene3D" id="1.10.4190.10">
    <property type="entry name" value="Urease accessory protein UreF"/>
    <property type="match status" value="1"/>
</dbReference>
<organism evidence="4 5">
    <name type="scientific">Sphaeroforma arctica JP610</name>
    <dbReference type="NCBI Taxonomy" id="667725"/>
    <lineage>
        <taxon>Eukaryota</taxon>
        <taxon>Ichthyosporea</taxon>
        <taxon>Ichthyophonida</taxon>
        <taxon>Sphaeroforma</taxon>
    </lineage>
</organism>
<gene>
    <name evidence="4" type="ORF">SARC_00419</name>
</gene>
<keyword evidence="1" id="KW-0996">Nickel insertion</keyword>
<evidence type="ECO:0000313" key="4">
    <source>
        <dbReference type="EMBL" id="KNC87485.1"/>
    </source>
</evidence>
<keyword evidence="2" id="KW-0143">Chaperone</keyword>
<dbReference type="InterPro" id="IPR038277">
    <property type="entry name" value="UreF_sf"/>
</dbReference>
<evidence type="ECO:0000313" key="5">
    <source>
        <dbReference type="Proteomes" id="UP000054560"/>
    </source>
</evidence>
<accession>A0A0L0GEP0</accession>
<dbReference type="InterPro" id="IPR002639">
    <property type="entry name" value="UreF"/>
</dbReference>
<protein>
    <submittedName>
        <fullName evidence="4">UreF protein</fullName>
    </submittedName>
</protein>